<feature type="domain" description="DUF5709" evidence="2">
    <location>
        <begin position="117"/>
        <end position="165"/>
    </location>
</feature>
<dbReference type="RefSeq" id="WP_345507305.1">
    <property type="nucleotide sequence ID" value="NZ_BAABIW010000014.1"/>
</dbReference>
<organism evidence="3 4">
    <name type="scientific">Terrabacter aeriphilus</name>
    <dbReference type="NCBI Taxonomy" id="515662"/>
    <lineage>
        <taxon>Bacteria</taxon>
        <taxon>Bacillati</taxon>
        <taxon>Actinomycetota</taxon>
        <taxon>Actinomycetes</taxon>
        <taxon>Micrococcales</taxon>
        <taxon>Intrasporangiaceae</taxon>
        <taxon>Terrabacter</taxon>
    </lineage>
</organism>
<evidence type="ECO:0000313" key="3">
    <source>
        <dbReference type="EMBL" id="GAA5026201.1"/>
    </source>
</evidence>
<proteinExistence type="predicted"/>
<dbReference type="Proteomes" id="UP001500427">
    <property type="component" value="Unassembled WGS sequence"/>
</dbReference>
<reference evidence="4" key="1">
    <citation type="journal article" date="2019" name="Int. J. Syst. Evol. Microbiol.">
        <title>The Global Catalogue of Microorganisms (GCM) 10K type strain sequencing project: providing services to taxonomists for standard genome sequencing and annotation.</title>
        <authorList>
            <consortium name="The Broad Institute Genomics Platform"/>
            <consortium name="The Broad Institute Genome Sequencing Center for Infectious Disease"/>
            <person name="Wu L."/>
            <person name="Ma J."/>
        </authorList>
    </citation>
    <scope>NUCLEOTIDE SEQUENCE [LARGE SCALE GENOMIC DNA]</scope>
    <source>
        <strain evidence="4">JCM 17687</strain>
    </source>
</reference>
<protein>
    <submittedName>
        <fullName evidence="3">DUF5709 domain-containing protein</fullName>
    </submittedName>
</protein>
<dbReference type="EMBL" id="BAABIW010000014">
    <property type="protein sequence ID" value="GAA5026201.1"/>
    <property type="molecule type" value="Genomic_DNA"/>
</dbReference>
<comment type="caution">
    <text evidence="3">The sequence shown here is derived from an EMBL/GenBank/DDBJ whole genome shotgun (WGS) entry which is preliminary data.</text>
</comment>
<feature type="region of interest" description="Disordered" evidence="1">
    <location>
        <begin position="1"/>
        <end position="110"/>
    </location>
</feature>
<dbReference type="Pfam" id="PF18970">
    <property type="entry name" value="DUF5709"/>
    <property type="match status" value="1"/>
</dbReference>
<evidence type="ECO:0000256" key="1">
    <source>
        <dbReference type="SAM" id="MobiDB-lite"/>
    </source>
</evidence>
<dbReference type="InterPro" id="IPR043763">
    <property type="entry name" value="DUF5709"/>
</dbReference>
<evidence type="ECO:0000313" key="4">
    <source>
        <dbReference type="Proteomes" id="UP001500427"/>
    </source>
</evidence>
<feature type="compositionally biased region" description="Polar residues" evidence="1">
    <location>
        <begin position="1"/>
        <end position="18"/>
    </location>
</feature>
<evidence type="ECO:0000259" key="2">
    <source>
        <dbReference type="Pfam" id="PF18970"/>
    </source>
</evidence>
<keyword evidence="4" id="KW-1185">Reference proteome</keyword>
<feature type="compositionally biased region" description="Acidic residues" evidence="1">
    <location>
        <begin position="101"/>
        <end position="110"/>
    </location>
</feature>
<accession>A0ABP9JDS1</accession>
<feature type="compositionally biased region" description="Acidic residues" evidence="1">
    <location>
        <begin position="31"/>
        <end position="40"/>
    </location>
</feature>
<sequence length="173" mass="18448">MSDTGPSENIDTDFTSYSVDGEDQPSNVDGLPDEDVEDELDRGYSPPERESGTDAFGTTPYEESLDETIDQRIKQEVPDPDTAYGAPEDESGLDEPRVGGDDPDSIAAEDDWLGDHEVGDARAGRLVADDEGAHDDTEKQAWATDVGIDGAAASAEEAAVHVVDEIADAPDDY</sequence>
<gene>
    <name evidence="3" type="ORF">GCM10023258_19760</name>
</gene>
<name>A0ABP9JDS1_9MICO</name>